<dbReference type="FunFam" id="3.40.50.620:FF:000068">
    <property type="entry name" value="Cysteine--tRNA ligase"/>
    <property type="match status" value="1"/>
</dbReference>
<feature type="binding site" evidence="13">
    <location>
        <position position="275"/>
    </location>
    <ligand>
        <name>ATP</name>
        <dbReference type="ChEBI" id="CHEBI:30616"/>
    </ligand>
</feature>
<dbReference type="Pfam" id="PF09190">
    <property type="entry name" value="DALR_2"/>
    <property type="match status" value="1"/>
</dbReference>
<dbReference type="SMART" id="SM00840">
    <property type="entry name" value="DALR_2"/>
    <property type="match status" value="1"/>
</dbReference>
<dbReference type="GO" id="GO:0004817">
    <property type="term" value="F:cysteine-tRNA ligase activity"/>
    <property type="evidence" value="ECO:0007669"/>
    <property type="project" value="UniProtKB-UniRule"/>
</dbReference>
<reference evidence="16 17" key="1">
    <citation type="submission" date="2019-06" db="EMBL/GenBank/DDBJ databases">
        <title>Sequencing the genomes of 1000 actinobacteria strains.</title>
        <authorList>
            <person name="Klenk H.-P."/>
        </authorList>
    </citation>
    <scope>NUCLEOTIDE SEQUENCE [LARGE SCALE GENOMIC DNA]</scope>
    <source>
        <strain evidence="16 17">DSM 105492</strain>
    </source>
</reference>
<feature type="binding site" evidence="13">
    <location>
        <position position="216"/>
    </location>
    <ligand>
        <name>Zn(2+)</name>
        <dbReference type="ChEBI" id="CHEBI:29105"/>
    </ligand>
</feature>
<keyword evidence="6 13" id="KW-0479">Metal-binding</keyword>
<dbReference type="GO" id="GO:0005829">
    <property type="term" value="C:cytosol"/>
    <property type="evidence" value="ECO:0007669"/>
    <property type="project" value="TreeGrafter"/>
</dbReference>
<dbReference type="HAMAP" id="MF_00041">
    <property type="entry name" value="Cys_tRNA_synth"/>
    <property type="match status" value="1"/>
</dbReference>
<evidence type="ECO:0000256" key="3">
    <source>
        <dbReference type="ARBA" id="ARBA00011245"/>
    </source>
</evidence>
<name>A0A543F0Y2_9MICO</name>
<evidence type="ECO:0000256" key="12">
    <source>
        <dbReference type="ARBA" id="ARBA00047398"/>
    </source>
</evidence>
<dbReference type="GO" id="GO:0008270">
    <property type="term" value="F:zinc ion binding"/>
    <property type="evidence" value="ECO:0007669"/>
    <property type="project" value="UniProtKB-UniRule"/>
</dbReference>
<evidence type="ECO:0000256" key="5">
    <source>
        <dbReference type="ARBA" id="ARBA00022598"/>
    </source>
</evidence>
<dbReference type="SUPFAM" id="SSF47323">
    <property type="entry name" value="Anticodon-binding domain of a subclass of class I aminoacyl-tRNA synthetases"/>
    <property type="match status" value="1"/>
</dbReference>
<feature type="domain" description="Cysteinyl-tRNA synthetase class Ia DALR" evidence="15">
    <location>
        <begin position="352"/>
        <end position="414"/>
    </location>
</feature>
<dbReference type="EC" id="6.1.1.16" evidence="13"/>
<keyword evidence="10 13" id="KW-0648">Protein biosynthesis</keyword>
<dbReference type="InterPro" id="IPR024909">
    <property type="entry name" value="Cys-tRNA/MSH_ligase"/>
</dbReference>
<dbReference type="Pfam" id="PF23493">
    <property type="entry name" value="CysS_C"/>
    <property type="match status" value="1"/>
</dbReference>
<dbReference type="Gene3D" id="3.40.50.620">
    <property type="entry name" value="HUPs"/>
    <property type="match status" value="1"/>
</dbReference>
<dbReference type="PRINTS" id="PR00983">
    <property type="entry name" value="TRNASYNTHCYS"/>
</dbReference>
<dbReference type="Proteomes" id="UP000320235">
    <property type="component" value="Unassembled WGS sequence"/>
</dbReference>
<evidence type="ECO:0000256" key="11">
    <source>
        <dbReference type="ARBA" id="ARBA00023146"/>
    </source>
</evidence>
<comment type="caution">
    <text evidence="16">The sequence shown here is derived from an EMBL/GenBank/DDBJ whole genome shotgun (WGS) entry which is preliminary data.</text>
</comment>
<dbReference type="GO" id="GO:0006423">
    <property type="term" value="P:cysteinyl-tRNA aminoacylation"/>
    <property type="evidence" value="ECO:0007669"/>
    <property type="project" value="UniProtKB-UniRule"/>
</dbReference>
<feature type="short sequence motif" description="'HIGH' region" evidence="13">
    <location>
        <begin position="31"/>
        <end position="41"/>
    </location>
</feature>
<comment type="catalytic activity">
    <reaction evidence="12 13">
        <text>tRNA(Cys) + L-cysteine + ATP = L-cysteinyl-tRNA(Cys) + AMP + diphosphate</text>
        <dbReference type="Rhea" id="RHEA:17773"/>
        <dbReference type="Rhea" id="RHEA-COMP:9661"/>
        <dbReference type="Rhea" id="RHEA-COMP:9679"/>
        <dbReference type="ChEBI" id="CHEBI:30616"/>
        <dbReference type="ChEBI" id="CHEBI:33019"/>
        <dbReference type="ChEBI" id="CHEBI:35235"/>
        <dbReference type="ChEBI" id="CHEBI:78442"/>
        <dbReference type="ChEBI" id="CHEBI:78517"/>
        <dbReference type="ChEBI" id="CHEBI:456215"/>
        <dbReference type="EC" id="6.1.1.16"/>
    </reaction>
</comment>
<dbReference type="OrthoDB" id="9815130at2"/>
<dbReference type="NCBIfam" id="TIGR00435">
    <property type="entry name" value="cysS"/>
    <property type="match status" value="1"/>
</dbReference>
<protein>
    <recommendedName>
        <fullName evidence="13">Cysteine--tRNA ligase</fullName>
        <ecNumber evidence="13">6.1.1.16</ecNumber>
    </recommendedName>
    <alternativeName>
        <fullName evidence="13">Cysteinyl-tRNA synthetase</fullName>
        <shortName evidence="13">CysRS</shortName>
    </alternativeName>
</protein>
<dbReference type="InterPro" id="IPR014729">
    <property type="entry name" value="Rossmann-like_a/b/a_fold"/>
</dbReference>
<dbReference type="InterPro" id="IPR009080">
    <property type="entry name" value="tRNAsynth_Ia_anticodon-bd"/>
</dbReference>
<evidence type="ECO:0000256" key="6">
    <source>
        <dbReference type="ARBA" id="ARBA00022723"/>
    </source>
</evidence>
<evidence type="ECO:0000256" key="1">
    <source>
        <dbReference type="ARBA" id="ARBA00004496"/>
    </source>
</evidence>
<keyword evidence="7 13" id="KW-0547">Nucleotide-binding</keyword>
<dbReference type="PANTHER" id="PTHR10890:SF30">
    <property type="entry name" value="CYSTEINE--TRNA LIGASE"/>
    <property type="match status" value="1"/>
</dbReference>
<comment type="cofactor">
    <cofactor evidence="13">
        <name>Zn(2+)</name>
        <dbReference type="ChEBI" id="CHEBI:29105"/>
    </cofactor>
    <text evidence="13">Binds 1 zinc ion per subunit.</text>
</comment>
<dbReference type="CDD" id="cd00672">
    <property type="entry name" value="CysRS_core"/>
    <property type="match status" value="1"/>
</dbReference>
<dbReference type="GO" id="GO:0005524">
    <property type="term" value="F:ATP binding"/>
    <property type="evidence" value="ECO:0007669"/>
    <property type="project" value="UniProtKB-UniRule"/>
</dbReference>
<evidence type="ECO:0000259" key="15">
    <source>
        <dbReference type="SMART" id="SM00840"/>
    </source>
</evidence>
<feature type="binding site" evidence="13">
    <location>
        <position position="241"/>
    </location>
    <ligand>
        <name>Zn(2+)</name>
        <dbReference type="ChEBI" id="CHEBI:29105"/>
    </ligand>
</feature>
<dbReference type="InterPro" id="IPR015803">
    <property type="entry name" value="Cys-tRNA-ligase"/>
</dbReference>
<evidence type="ECO:0000256" key="4">
    <source>
        <dbReference type="ARBA" id="ARBA00022490"/>
    </source>
</evidence>
<evidence type="ECO:0000256" key="13">
    <source>
        <dbReference type="HAMAP-Rule" id="MF_00041"/>
    </source>
</evidence>
<keyword evidence="8 13" id="KW-0862">Zinc</keyword>
<sequence length="475" mass="51932">MTVQLYDTKAQALRDFVPLDPRNVTIYVCGPTVQSGPHIGHLRGALSFDILRRWLAHRYGRVTFVRNVTDIDDKVLANATDGEPWWALAYRMEQEFTRAYTAIGILAPTYEPRATASVPQMQELIQRLIDAGHAYPADAGSDAAGDVYFDVRSWPSYGSLTNQSLDAMEPAADADPRGKRDPRDFALWKGGKADEPASATWESPWGPGRPGWHIECSAMSRRYLGTEFDIHGGGLDLRFPHHENELAQSTAAGDPFARYWVHNGLVTIAGQKMSKSLFNFILAEDVLRERDPLVVRYALAAAHYRSSLDITTSTFDEAEAAIERIRTFLERAVRALRDEADDVIVDAVVPARFAAALDDDLGVPQALAVLHETVRDGNTALDAGDRDAALRAFADVAVMTGILGIDPLDPQWRTADASAAASALDTLVKTMIAQRADARAAKDWAAADRIRDAIAAAGIALEDSADGTHWSYSDG</sequence>
<evidence type="ECO:0000313" key="17">
    <source>
        <dbReference type="Proteomes" id="UP000320235"/>
    </source>
</evidence>
<dbReference type="SUPFAM" id="SSF52374">
    <property type="entry name" value="Nucleotidylyl transferase"/>
    <property type="match status" value="1"/>
</dbReference>
<proteinExistence type="inferred from homology"/>
<keyword evidence="11 13" id="KW-0030">Aminoacyl-tRNA synthetase</keyword>
<keyword evidence="17" id="KW-1185">Reference proteome</keyword>
<comment type="subcellular location">
    <subcellularLocation>
        <location evidence="1 13">Cytoplasm</location>
    </subcellularLocation>
</comment>
<dbReference type="Gene3D" id="1.20.120.1910">
    <property type="entry name" value="Cysteine-tRNA ligase, C-terminal anti-codon recognition domain"/>
    <property type="match status" value="1"/>
</dbReference>
<dbReference type="EMBL" id="VFPE01000002">
    <property type="protein sequence ID" value="TQM27476.1"/>
    <property type="molecule type" value="Genomic_DNA"/>
</dbReference>
<keyword evidence="9 13" id="KW-0067">ATP-binding</keyword>
<gene>
    <name evidence="13" type="primary">cysS</name>
    <name evidence="16" type="ORF">FB391_1493</name>
</gene>
<dbReference type="AlphaFoldDB" id="A0A543F0Y2"/>
<feature type="binding site" evidence="13">
    <location>
        <position position="245"/>
    </location>
    <ligand>
        <name>Zn(2+)</name>
        <dbReference type="ChEBI" id="CHEBI:29105"/>
    </ligand>
</feature>
<evidence type="ECO:0000256" key="10">
    <source>
        <dbReference type="ARBA" id="ARBA00022917"/>
    </source>
</evidence>
<evidence type="ECO:0000256" key="8">
    <source>
        <dbReference type="ARBA" id="ARBA00022833"/>
    </source>
</evidence>
<dbReference type="RefSeq" id="WP_141893829.1">
    <property type="nucleotide sequence ID" value="NZ_BAABLH010000004.1"/>
</dbReference>
<accession>A0A543F0Y2</accession>
<comment type="subunit">
    <text evidence="3 13">Monomer.</text>
</comment>
<keyword evidence="4 13" id="KW-0963">Cytoplasm</keyword>
<evidence type="ECO:0000256" key="2">
    <source>
        <dbReference type="ARBA" id="ARBA00005594"/>
    </source>
</evidence>
<feature type="compositionally biased region" description="Basic and acidic residues" evidence="14">
    <location>
        <begin position="174"/>
        <end position="195"/>
    </location>
</feature>
<feature type="short sequence motif" description="'KMSKS' region" evidence="13">
    <location>
        <begin position="272"/>
        <end position="276"/>
    </location>
</feature>
<dbReference type="InterPro" id="IPR056411">
    <property type="entry name" value="CysS_C"/>
</dbReference>
<keyword evidence="5 13" id="KW-0436">Ligase</keyword>
<dbReference type="InterPro" id="IPR015273">
    <property type="entry name" value="Cys-tRNA-synt_Ia_DALR"/>
</dbReference>
<evidence type="ECO:0000256" key="7">
    <source>
        <dbReference type="ARBA" id="ARBA00022741"/>
    </source>
</evidence>
<dbReference type="PANTHER" id="PTHR10890">
    <property type="entry name" value="CYSTEINYL-TRNA SYNTHETASE"/>
    <property type="match status" value="1"/>
</dbReference>
<evidence type="ECO:0000256" key="14">
    <source>
        <dbReference type="SAM" id="MobiDB-lite"/>
    </source>
</evidence>
<organism evidence="16 17">
    <name type="scientific">Microbacterium kyungheense</name>
    <dbReference type="NCBI Taxonomy" id="1263636"/>
    <lineage>
        <taxon>Bacteria</taxon>
        <taxon>Bacillati</taxon>
        <taxon>Actinomycetota</taxon>
        <taxon>Actinomycetes</taxon>
        <taxon>Micrococcales</taxon>
        <taxon>Microbacteriaceae</taxon>
        <taxon>Microbacterium</taxon>
    </lineage>
</organism>
<feature type="region of interest" description="Disordered" evidence="14">
    <location>
        <begin position="165"/>
        <end position="204"/>
    </location>
</feature>
<evidence type="ECO:0000256" key="9">
    <source>
        <dbReference type="ARBA" id="ARBA00022840"/>
    </source>
</evidence>
<evidence type="ECO:0000313" key="16">
    <source>
        <dbReference type="EMBL" id="TQM27476.1"/>
    </source>
</evidence>
<dbReference type="InterPro" id="IPR032678">
    <property type="entry name" value="tRNA-synt_1_cat_dom"/>
</dbReference>
<feature type="binding site" evidence="13">
    <location>
        <position position="29"/>
    </location>
    <ligand>
        <name>Zn(2+)</name>
        <dbReference type="ChEBI" id="CHEBI:29105"/>
    </ligand>
</feature>
<comment type="similarity">
    <text evidence="2 13">Belongs to the class-I aminoacyl-tRNA synthetase family.</text>
</comment>
<dbReference type="Pfam" id="PF01406">
    <property type="entry name" value="tRNA-synt_1e"/>
    <property type="match status" value="1"/>
</dbReference>